<evidence type="ECO:0000313" key="2">
    <source>
        <dbReference type="EMBL" id="RFN44384.1"/>
    </source>
</evidence>
<organism evidence="2 3">
    <name type="scientific">Fusarium flagelliforme</name>
    <dbReference type="NCBI Taxonomy" id="2675880"/>
    <lineage>
        <taxon>Eukaryota</taxon>
        <taxon>Fungi</taxon>
        <taxon>Dikarya</taxon>
        <taxon>Ascomycota</taxon>
        <taxon>Pezizomycotina</taxon>
        <taxon>Sordariomycetes</taxon>
        <taxon>Hypocreomycetidae</taxon>
        <taxon>Hypocreales</taxon>
        <taxon>Nectriaceae</taxon>
        <taxon>Fusarium</taxon>
        <taxon>Fusarium incarnatum-equiseti species complex</taxon>
    </lineage>
</organism>
<gene>
    <name evidence="2" type="ORF">FIE12Z_11378</name>
</gene>
<name>A0A395M915_9HYPO</name>
<feature type="compositionally biased region" description="Polar residues" evidence="1">
    <location>
        <begin position="1"/>
        <end position="13"/>
    </location>
</feature>
<keyword evidence="3" id="KW-1185">Reference proteome</keyword>
<dbReference type="EMBL" id="PXXK01000439">
    <property type="protein sequence ID" value="RFN44384.1"/>
    <property type="molecule type" value="Genomic_DNA"/>
</dbReference>
<reference evidence="2 3" key="1">
    <citation type="journal article" date="2018" name="PLoS Pathog.">
        <title>Evolution of structural diversity of trichothecenes, a family of toxins produced by plant pathogenic and entomopathogenic fungi.</title>
        <authorList>
            <person name="Proctor R.H."/>
            <person name="McCormick S.P."/>
            <person name="Kim H.S."/>
            <person name="Cardoza R.E."/>
            <person name="Stanley A.M."/>
            <person name="Lindo L."/>
            <person name="Kelly A."/>
            <person name="Brown D.W."/>
            <person name="Lee T."/>
            <person name="Vaughan M.M."/>
            <person name="Alexander N.J."/>
            <person name="Busman M."/>
            <person name="Gutierrez S."/>
        </authorList>
    </citation>
    <scope>NUCLEOTIDE SEQUENCE [LARGE SCALE GENOMIC DNA]</scope>
    <source>
        <strain evidence="2 3">NRRL 13405</strain>
    </source>
</reference>
<feature type="region of interest" description="Disordered" evidence="1">
    <location>
        <begin position="1"/>
        <end position="144"/>
    </location>
</feature>
<feature type="compositionally biased region" description="Basic and acidic residues" evidence="1">
    <location>
        <begin position="22"/>
        <end position="33"/>
    </location>
</feature>
<protein>
    <submittedName>
        <fullName evidence="2">Uncharacterized protein</fullName>
    </submittedName>
</protein>
<feature type="compositionally biased region" description="Acidic residues" evidence="1">
    <location>
        <begin position="73"/>
        <end position="126"/>
    </location>
</feature>
<sequence>MPSTRQMPSSGTPPQRRKRTKLDHTHDHDHDYDYDFGNFDEYDYDDRDDSPGSAAPNRLRSGHDIDDSSGPGLDEEDEYDEEGEEHDEDEGGDEDEEADEDEEDGEDDEDNEDDEDEEEGEDEEDDRGVTPPPGIAKATRAKVEPARSVRLRREKRMAAALAKGDNALYNELYPVVIPMWIYYIGYYQTLPAKVTKWTKKQIKELAKRRTVVDSMIDFAVDPEFPQAGDRRLP</sequence>
<evidence type="ECO:0000256" key="1">
    <source>
        <dbReference type="SAM" id="MobiDB-lite"/>
    </source>
</evidence>
<evidence type="ECO:0000313" key="3">
    <source>
        <dbReference type="Proteomes" id="UP000265631"/>
    </source>
</evidence>
<accession>A0A395M915</accession>
<dbReference type="AlphaFoldDB" id="A0A395M915"/>
<comment type="caution">
    <text evidence="2">The sequence shown here is derived from an EMBL/GenBank/DDBJ whole genome shotgun (WGS) entry which is preliminary data.</text>
</comment>
<feature type="compositionally biased region" description="Acidic residues" evidence="1">
    <location>
        <begin position="34"/>
        <end position="48"/>
    </location>
</feature>
<proteinExistence type="predicted"/>
<dbReference type="Proteomes" id="UP000265631">
    <property type="component" value="Unassembled WGS sequence"/>
</dbReference>